<dbReference type="EMBL" id="GL636495">
    <property type="protein sequence ID" value="EFW16971.1"/>
    <property type="molecule type" value="Genomic_DNA"/>
</dbReference>
<evidence type="ECO:0000256" key="1">
    <source>
        <dbReference type="SAM" id="MobiDB-lite"/>
    </source>
</evidence>
<accession>E9D8T7</accession>
<dbReference type="Proteomes" id="UP000002497">
    <property type="component" value="Unassembled WGS sequence"/>
</dbReference>
<dbReference type="VEuPathDB" id="FungiDB:CPSG_06239"/>
<reference evidence="3" key="1">
    <citation type="journal article" date="2010" name="Genome Res.">
        <title>Population genomic sequencing of Coccidioides fungi reveals recent hybridization and transposon control.</title>
        <authorList>
            <person name="Neafsey D.E."/>
            <person name="Barker B.M."/>
            <person name="Sharpton T.J."/>
            <person name="Stajich J.E."/>
            <person name="Park D.J."/>
            <person name="Whiston E."/>
            <person name="Hung C.-Y."/>
            <person name="McMahan C."/>
            <person name="White J."/>
            <person name="Sykes S."/>
            <person name="Heiman D."/>
            <person name="Young S."/>
            <person name="Zeng Q."/>
            <person name="Abouelleil A."/>
            <person name="Aftuck L."/>
            <person name="Bessette D."/>
            <person name="Brown A."/>
            <person name="FitzGerald M."/>
            <person name="Lui A."/>
            <person name="Macdonald J.P."/>
            <person name="Priest M."/>
            <person name="Orbach M.J."/>
            <person name="Galgiani J.N."/>
            <person name="Kirkland T.N."/>
            <person name="Cole G.T."/>
            <person name="Birren B.W."/>
            <person name="Henn M.R."/>
            <person name="Taylor J.W."/>
            <person name="Rounsley S.D."/>
        </authorList>
    </citation>
    <scope>NUCLEOTIDE SEQUENCE [LARGE SCALE GENOMIC DNA]</scope>
    <source>
        <strain evidence="3">RMSCC 757 / Silveira</strain>
    </source>
</reference>
<feature type="region of interest" description="Disordered" evidence="1">
    <location>
        <begin position="1"/>
        <end position="36"/>
    </location>
</feature>
<keyword evidence="3" id="KW-1185">Reference proteome</keyword>
<dbReference type="AlphaFoldDB" id="E9D8T7"/>
<protein>
    <submittedName>
        <fullName evidence="2">Uncharacterized protein</fullName>
    </submittedName>
</protein>
<proteinExistence type="predicted"/>
<organism evidence="3">
    <name type="scientific">Coccidioides posadasii (strain RMSCC 757 / Silveira)</name>
    <name type="common">Valley fever fungus</name>
    <dbReference type="NCBI Taxonomy" id="443226"/>
    <lineage>
        <taxon>Eukaryota</taxon>
        <taxon>Fungi</taxon>
        <taxon>Dikarya</taxon>
        <taxon>Ascomycota</taxon>
        <taxon>Pezizomycotina</taxon>
        <taxon>Eurotiomycetes</taxon>
        <taxon>Eurotiomycetidae</taxon>
        <taxon>Onygenales</taxon>
        <taxon>Onygenaceae</taxon>
        <taxon>Coccidioides</taxon>
    </lineage>
</organism>
<evidence type="ECO:0000313" key="3">
    <source>
        <dbReference type="Proteomes" id="UP000002497"/>
    </source>
</evidence>
<dbReference type="HOGENOM" id="CLU_2084639_0_0_1"/>
<reference evidence="3" key="2">
    <citation type="submission" date="2010-03" db="EMBL/GenBank/DDBJ databases">
        <title>The genome sequence of Coccidioides posadasii strain Silveira.</title>
        <authorList>
            <consortium name="The Broad Institute Genome Sequencing Center for Infectious Disease"/>
            <person name="Neafsey D."/>
            <person name="Orbach M."/>
            <person name="Henn M.R."/>
            <person name="Cole G.T."/>
            <person name="Galgiani J."/>
            <person name="Gardner M.J."/>
            <person name="Kirkland T.N."/>
            <person name="Taylor J.W."/>
            <person name="Young S.K."/>
            <person name="Zeng Q."/>
            <person name="Koehrsen M."/>
            <person name="Alvarado L."/>
            <person name="Berlin A."/>
            <person name="Borenstein D."/>
            <person name="Chapman S.B."/>
            <person name="Chen Z."/>
            <person name="Engels R."/>
            <person name="Freedman E."/>
            <person name="Gellesch M."/>
            <person name="Goldberg J."/>
            <person name="Griggs A."/>
            <person name="Gujja S."/>
            <person name="Heilman E."/>
            <person name="Heiman D."/>
            <person name="Howarth C."/>
            <person name="Jen D."/>
            <person name="Larson L."/>
            <person name="Mehta T."/>
            <person name="Neiman D."/>
            <person name="Park D."/>
            <person name="Pearson M."/>
            <person name="Richards J."/>
            <person name="Roberts A."/>
            <person name="Saif S."/>
            <person name="Shea T."/>
            <person name="Shenoy N."/>
            <person name="Sisk P."/>
            <person name="Stolte C."/>
            <person name="Sykes S."/>
            <person name="Walk T."/>
            <person name="White J."/>
            <person name="Yandava C."/>
            <person name="Haas B."/>
            <person name="Nusbaum C."/>
            <person name="Birren B."/>
        </authorList>
    </citation>
    <scope>NUCLEOTIDE SEQUENCE [LARGE SCALE GENOMIC DNA]</scope>
    <source>
        <strain evidence="3">RMSCC 757 / Silveira</strain>
    </source>
</reference>
<name>E9D8T7_COCPS</name>
<gene>
    <name evidence="2" type="ORF">CPSG_06239</name>
</gene>
<evidence type="ECO:0000313" key="2">
    <source>
        <dbReference type="EMBL" id="EFW16971.1"/>
    </source>
</evidence>
<feature type="compositionally biased region" description="Polar residues" evidence="1">
    <location>
        <begin position="1"/>
        <end position="33"/>
    </location>
</feature>
<sequence>MFAPQHSNRLISQTGADHSTTPSWRTRTGTHNTPPTPFSPSLVILLEHAAVSNPFCRRTTIFSRWGLFLSLWDWSGTWYARTSYSLPGYYHNTYTHHAPASELVNSIVPVPPPGLRL</sequence>